<feature type="domain" description="EAL" evidence="3">
    <location>
        <begin position="420"/>
        <end position="676"/>
    </location>
</feature>
<feature type="transmembrane region" description="Helical" evidence="1">
    <location>
        <begin position="6"/>
        <end position="25"/>
    </location>
</feature>
<dbReference type="PROSITE" id="PS50887">
    <property type="entry name" value="GGDEF"/>
    <property type="match status" value="1"/>
</dbReference>
<evidence type="ECO:0000256" key="1">
    <source>
        <dbReference type="SAM" id="Phobius"/>
    </source>
</evidence>
<dbReference type="Gene3D" id="3.30.70.270">
    <property type="match status" value="1"/>
</dbReference>
<dbReference type="PANTHER" id="PTHR44757:SF2">
    <property type="entry name" value="BIOFILM ARCHITECTURE MAINTENANCE PROTEIN MBAA"/>
    <property type="match status" value="1"/>
</dbReference>
<reference evidence="5 6" key="1">
    <citation type="submission" date="2018-10" db="EMBL/GenBank/DDBJ databases">
        <title>Xanthobacter tagetidis genome sequencing and assembly.</title>
        <authorList>
            <person name="Maclea K.S."/>
            <person name="Goen A.E."/>
            <person name="Fatima S.A."/>
        </authorList>
    </citation>
    <scope>NUCLEOTIDE SEQUENCE [LARGE SCALE GENOMIC DNA]</scope>
    <source>
        <strain evidence="5 6">ATCC 700314</strain>
    </source>
</reference>
<feature type="domain" description="PAS" evidence="2">
    <location>
        <begin position="128"/>
        <end position="198"/>
    </location>
</feature>
<dbReference type="Gene3D" id="3.20.20.450">
    <property type="entry name" value="EAL domain"/>
    <property type="match status" value="1"/>
</dbReference>
<dbReference type="RefSeq" id="WP_121622772.1">
    <property type="nucleotide sequence ID" value="NZ_JACIIW010000001.1"/>
</dbReference>
<dbReference type="NCBIfam" id="TIGR00254">
    <property type="entry name" value="GGDEF"/>
    <property type="match status" value="1"/>
</dbReference>
<dbReference type="PANTHER" id="PTHR44757">
    <property type="entry name" value="DIGUANYLATE CYCLASE DGCP"/>
    <property type="match status" value="1"/>
</dbReference>
<keyword evidence="1" id="KW-1133">Transmembrane helix</keyword>
<dbReference type="InterPro" id="IPR013656">
    <property type="entry name" value="PAS_4"/>
</dbReference>
<dbReference type="SUPFAM" id="SSF55785">
    <property type="entry name" value="PYP-like sensor domain (PAS domain)"/>
    <property type="match status" value="1"/>
</dbReference>
<evidence type="ECO:0000259" key="3">
    <source>
        <dbReference type="PROSITE" id="PS50883"/>
    </source>
</evidence>
<dbReference type="Proteomes" id="UP000269692">
    <property type="component" value="Unassembled WGS sequence"/>
</dbReference>
<evidence type="ECO:0000313" key="5">
    <source>
        <dbReference type="EMBL" id="RLP79562.1"/>
    </source>
</evidence>
<dbReference type="EMBL" id="RCTF01000005">
    <property type="protein sequence ID" value="RLP79562.1"/>
    <property type="molecule type" value="Genomic_DNA"/>
</dbReference>
<keyword evidence="1" id="KW-0472">Membrane</keyword>
<dbReference type="InterPro" id="IPR001633">
    <property type="entry name" value="EAL_dom"/>
</dbReference>
<dbReference type="InterPro" id="IPR000160">
    <property type="entry name" value="GGDEF_dom"/>
</dbReference>
<dbReference type="InterPro" id="IPR029787">
    <property type="entry name" value="Nucleotide_cyclase"/>
</dbReference>
<comment type="caution">
    <text evidence="5">The sequence shown here is derived from an EMBL/GenBank/DDBJ whole genome shotgun (WGS) entry which is preliminary data.</text>
</comment>
<dbReference type="InterPro" id="IPR035919">
    <property type="entry name" value="EAL_sf"/>
</dbReference>
<dbReference type="SMART" id="SM00267">
    <property type="entry name" value="GGDEF"/>
    <property type="match status" value="1"/>
</dbReference>
<dbReference type="PROSITE" id="PS50883">
    <property type="entry name" value="EAL"/>
    <property type="match status" value="1"/>
</dbReference>
<dbReference type="SMART" id="SM00052">
    <property type="entry name" value="EAL"/>
    <property type="match status" value="1"/>
</dbReference>
<dbReference type="InterPro" id="IPR043128">
    <property type="entry name" value="Rev_trsase/Diguanyl_cyclase"/>
</dbReference>
<dbReference type="InterPro" id="IPR052155">
    <property type="entry name" value="Biofilm_reg_signaling"/>
</dbReference>
<sequence>MTALIYWVIVALWLTVLVTVVTAAARGKYEVDGTTWLLLAVLSIDVVRNIAENFYFGLLWGSRYGVFPAAIEAALARPELLILPKILNVLAALMVLVILLWRWLPLAARERSEALQTMSAQSAQIAREAEEQRLLFETSVDLILVIDRLGIVRRVSRSSAAILGYAPEEVVGRDGSTFAEPGQYERLNAALGLLAAGQHVPEAVAEMRHKDGHRVTLSFLGVWAPGLDAGLVIGRDITERMAAAARLDRLAYFDELSGLPNRVSLLRDLTAALEAADAPPLALAVLDLNSFKDINDFLGHSTGDRVIGAIGARLARAGSDRCRFYRSGGDEFFMLLTGAAGSDEASAAVQNVVRLLEERVDVDGYRLFVSISCGIACAPEHARTCDELIQNADLALGAARADGRKISVFTPAIRRNARARQEIESELRRAVAQQEFVLHFQPQIRLADDAVVGAEALLRWNHPERGLLAPAAFIDALGHSPAAAEAGQFVLASACAAAADWREKGLGALRIGVNLFPIQFHSRTLLDDVEQALARSGLDARQLELEITENIALGHGDDVLDVLKALHQQGIGLAFDDFGTGYASLSYLLRYPLTRLKIDRSFVQKITDAAAPEHAAIVQSILVMAHNIGLEVVAEGVETDRQAAFLRARGCEEAQGYHFARPLPRDAFEAYVAARLAPSAICQG</sequence>
<dbReference type="AlphaFoldDB" id="A0A3L7AJD6"/>
<dbReference type="Pfam" id="PF08448">
    <property type="entry name" value="PAS_4"/>
    <property type="match status" value="1"/>
</dbReference>
<accession>A0A3L7AJD6</accession>
<gene>
    <name evidence="5" type="ORF">D9R14_07820</name>
</gene>
<name>A0A3L7AJD6_9HYPH</name>
<dbReference type="NCBIfam" id="TIGR00229">
    <property type="entry name" value="sensory_box"/>
    <property type="match status" value="1"/>
</dbReference>
<dbReference type="CDD" id="cd00130">
    <property type="entry name" value="PAS"/>
    <property type="match status" value="1"/>
</dbReference>
<evidence type="ECO:0000313" key="6">
    <source>
        <dbReference type="Proteomes" id="UP000269692"/>
    </source>
</evidence>
<keyword evidence="6" id="KW-1185">Reference proteome</keyword>
<organism evidence="5 6">
    <name type="scientific">Xanthobacter tagetidis</name>
    <dbReference type="NCBI Taxonomy" id="60216"/>
    <lineage>
        <taxon>Bacteria</taxon>
        <taxon>Pseudomonadati</taxon>
        <taxon>Pseudomonadota</taxon>
        <taxon>Alphaproteobacteria</taxon>
        <taxon>Hyphomicrobiales</taxon>
        <taxon>Xanthobacteraceae</taxon>
        <taxon>Xanthobacter</taxon>
    </lineage>
</organism>
<dbReference type="SMART" id="SM00091">
    <property type="entry name" value="PAS"/>
    <property type="match status" value="1"/>
</dbReference>
<protein>
    <submittedName>
        <fullName evidence="5">EAL domain-containing protein</fullName>
    </submittedName>
</protein>
<feature type="transmembrane region" description="Helical" evidence="1">
    <location>
        <begin position="37"/>
        <end position="60"/>
    </location>
</feature>
<dbReference type="Gene3D" id="3.30.450.20">
    <property type="entry name" value="PAS domain"/>
    <property type="match status" value="1"/>
</dbReference>
<dbReference type="SUPFAM" id="SSF55073">
    <property type="entry name" value="Nucleotide cyclase"/>
    <property type="match status" value="1"/>
</dbReference>
<dbReference type="PROSITE" id="PS50112">
    <property type="entry name" value="PAS"/>
    <property type="match status" value="1"/>
</dbReference>
<dbReference type="Pfam" id="PF00563">
    <property type="entry name" value="EAL"/>
    <property type="match status" value="1"/>
</dbReference>
<dbReference type="InterPro" id="IPR035965">
    <property type="entry name" value="PAS-like_dom_sf"/>
</dbReference>
<dbReference type="SUPFAM" id="SSF141868">
    <property type="entry name" value="EAL domain-like"/>
    <property type="match status" value="1"/>
</dbReference>
<dbReference type="Pfam" id="PF00990">
    <property type="entry name" value="GGDEF"/>
    <property type="match status" value="1"/>
</dbReference>
<proteinExistence type="predicted"/>
<dbReference type="CDD" id="cd01948">
    <property type="entry name" value="EAL"/>
    <property type="match status" value="1"/>
</dbReference>
<feature type="domain" description="GGDEF" evidence="4">
    <location>
        <begin position="279"/>
        <end position="412"/>
    </location>
</feature>
<feature type="transmembrane region" description="Helical" evidence="1">
    <location>
        <begin position="80"/>
        <end position="101"/>
    </location>
</feature>
<keyword evidence="1" id="KW-0812">Transmembrane</keyword>
<dbReference type="CDD" id="cd01949">
    <property type="entry name" value="GGDEF"/>
    <property type="match status" value="1"/>
</dbReference>
<dbReference type="InterPro" id="IPR000014">
    <property type="entry name" value="PAS"/>
</dbReference>
<evidence type="ECO:0000259" key="4">
    <source>
        <dbReference type="PROSITE" id="PS50887"/>
    </source>
</evidence>
<evidence type="ECO:0000259" key="2">
    <source>
        <dbReference type="PROSITE" id="PS50112"/>
    </source>
</evidence>